<dbReference type="EMBL" id="BARV01045716">
    <property type="protein sequence ID" value="GAI71019.1"/>
    <property type="molecule type" value="Genomic_DNA"/>
</dbReference>
<sequence>DKVKRCLFFMYVIEKEGGKDEKDRFNSYDTIVDSPAFWNACWC</sequence>
<proteinExistence type="predicted"/>
<accession>X1ST90</accession>
<protein>
    <submittedName>
        <fullName evidence="1">Uncharacterized protein</fullName>
    </submittedName>
</protein>
<comment type="caution">
    <text evidence="1">The sequence shown here is derived from an EMBL/GenBank/DDBJ whole genome shotgun (WGS) entry which is preliminary data.</text>
</comment>
<organism evidence="1">
    <name type="scientific">marine sediment metagenome</name>
    <dbReference type="NCBI Taxonomy" id="412755"/>
    <lineage>
        <taxon>unclassified sequences</taxon>
        <taxon>metagenomes</taxon>
        <taxon>ecological metagenomes</taxon>
    </lineage>
</organism>
<gene>
    <name evidence="1" type="ORF">S06H3_66761</name>
</gene>
<reference evidence="1" key="1">
    <citation type="journal article" date="2014" name="Front. Microbiol.">
        <title>High frequency of phylogenetically diverse reductive dehalogenase-homologous genes in deep subseafloor sedimentary metagenomes.</title>
        <authorList>
            <person name="Kawai M."/>
            <person name="Futagami T."/>
            <person name="Toyoda A."/>
            <person name="Takaki Y."/>
            <person name="Nishi S."/>
            <person name="Hori S."/>
            <person name="Arai W."/>
            <person name="Tsubouchi T."/>
            <person name="Morono Y."/>
            <person name="Uchiyama I."/>
            <person name="Ito T."/>
            <person name="Fujiyama A."/>
            <person name="Inagaki F."/>
            <person name="Takami H."/>
        </authorList>
    </citation>
    <scope>NUCLEOTIDE SEQUENCE</scope>
    <source>
        <strain evidence="1">Expedition CK06-06</strain>
    </source>
</reference>
<name>X1ST90_9ZZZZ</name>
<feature type="non-terminal residue" evidence="1">
    <location>
        <position position="1"/>
    </location>
</feature>
<evidence type="ECO:0000313" key="1">
    <source>
        <dbReference type="EMBL" id="GAI71019.1"/>
    </source>
</evidence>
<dbReference type="AlphaFoldDB" id="X1ST90"/>